<comment type="function">
    <text evidence="2">Catalyzes the Claisen rearrangement of chorismate to prephenate and the decarboxylation/dehydration of prephenate to phenylpyruvate.</text>
</comment>
<dbReference type="PROSITE" id="PS00858">
    <property type="entry name" value="PREPHENATE_DEHYDR_2"/>
    <property type="match status" value="1"/>
</dbReference>
<evidence type="ECO:0000256" key="19">
    <source>
        <dbReference type="PIRSR" id="PIRSR001500-2"/>
    </source>
</evidence>
<dbReference type="Proteomes" id="UP000292445">
    <property type="component" value="Unassembled WGS sequence"/>
</dbReference>
<keyword evidence="9" id="KW-0963">Cytoplasm</keyword>
<reference evidence="23 24" key="1">
    <citation type="submission" date="2019-02" db="EMBL/GenBank/DDBJ databases">
        <title>Genomic Encyclopedia of Type Strains, Phase IV (KMG-IV): sequencing the most valuable type-strain genomes for metagenomic binning, comparative biology and taxonomic classification.</title>
        <authorList>
            <person name="Goeker M."/>
        </authorList>
    </citation>
    <scope>NUCLEOTIDE SEQUENCE [LARGE SCALE GENOMIC DNA]</scope>
    <source>
        <strain evidence="23 24">K24</strain>
    </source>
</reference>
<comment type="pathway">
    <text evidence="5">Metabolic intermediate biosynthesis; prephenate biosynthesis; prephenate from chorismate: step 1/1.</text>
</comment>
<dbReference type="PROSITE" id="PS51168">
    <property type="entry name" value="CHORISMATE_MUT_2"/>
    <property type="match status" value="1"/>
</dbReference>
<evidence type="ECO:0000313" key="24">
    <source>
        <dbReference type="Proteomes" id="UP000292445"/>
    </source>
</evidence>
<dbReference type="InterPro" id="IPR045865">
    <property type="entry name" value="ACT-like_dom_sf"/>
</dbReference>
<dbReference type="OrthoDB" id="9802281at2"/>
<evidence type="ECO:0000256" key="4">
    <source>
        <dbReference type="ARBA" id="ARBA00004741"/>
    </source>
</evidence>
<feature type="domain" description="ACT" evidence="22">
    <location>
        <begin position="280"/>
        <end position="357"/>
    </location>
</feature>
<dbReference type="GO" id="GO:0004664">
    <property type="term" value="F:prephenate dehydratase activity"/>
    <property type="evidence" value="ECO:0007669"/>
    <property type="project" value="UniProtKB-EC"/>
</dbReference>
<dbReference type="CDD" id="cd04905">
    <property type="entry name" value="ACT_CM-PDT"/>
    <property type="match status" value="1"/>
</dbReference>
<dbReference type="PANTHER" id="PTHR21022:SF19">
    <property type="entry name" value="PREPHENATE DEHYDRATASE-RELATED"/>
    <property type="match status" value="1"/>
</dbReference>
<keyword evidence="24" id="KW-1185">Reference proteome</keyword>
<dbReference type="PANTHER" id="PTHR21022">
    <property type="entry name" value="PREPHENATE DEHYDRATASE P PROTEIN"/>
    <property type="match status" value="1"/>
</dbReference>
<dbReference type="PROSITE" id="PS51671">
    <property type="entry name" value="ACT"/>
    <property type="match status" value="1"/>
</dbReference>
<keyword evidence="12" id="KW-0584">Phenylalanine biosynthesis</keyword>
<dbReference type="InterPro" id="IPR001086">
    <property type="entry name" value="Preph_deHydtase"/>
</dbReference>
<dbReference type="EC" id="5.4.99.5" evidence="6"/>
<evidence type="ECO:0000256" key="10">
    <source>
        <dbReference type="ARBA" id="ARBA00022605"/>
    </source>
</evidence>
<keyword evidence="11" id="KW-0057">Aromatic amino acid biosynthesis</keyword>
<evidence type="ECO:0000256" key="15">
    <source>
        <dbReference type="ARBA" id="ARBA00023268"/>
    </source>
</evidence>
<dbReference type="FunFam" id="3.40.190.10:FF:000029">
    <property type="entry name" value="Chorismate mutase/Prephenate dehydratase"/>
    <property type="match status" value="1"/>
</dbReference>
<feature type="domain" description="Prephenate dehydratase" evidence="21">
    <location>
        <begin position="93"/>
        <end position="268"/>
    </location>
</feature>
<evidence type="ECO:0000256" key="5">
    <source>
        <dbReference type="ARBA" id="ARBA00004817"/>
    </source>
</evidence>
<dbReference type="InterPro" id="IPR018528">
    <property type="entry name" value="Preph_deHydtase_CS"/>
</dbReference>
<gene>
    <name evidence="23" type="ORF">EV675_4494</name>
</gene>
<dbReference type="InterPro" id="IPR036979">
    <property type="entry name" value="CM_dom_sf"/>
</dbReference>
<comment type="pathway">
    <text evidence="4">Amino-acid biosynthesis; L-phenylalanine biosynthesis; phenylpyruvate from prephenate: step 1/1.</text>
</comment>
<feature type="site" description="Essential for prephenate dehydratase activity" evidence="19">
    <location>
        <position position="261"/>
    </location>
</feature>
<dbReference type="Pfam" id="PF01817">
    <property type="entry name" value="CM_2"/>
    <property type="match status" value="1"/>
</dbReference>
<dbReference type="SUPFAM" id="SSF53850">
    <property type="entry name" value="Periplasmic binding protein-like II"/>
    <property type="match status" value="1"/>
</dbReference>
<dbReference type="GO" id="GO:0009094">
    <property type="term" value="P:L-phenylalanine biosynthetic process"/>
    <property type="evidence" value="ECO:0007669"/>
    <property type="project" value="UniProtKB-UniPathway"/>
</dbReference>
<comment type="catalytic activity">
    <reaction evidence="1">
        <text>chorismate = prephenate</text>
        <dbReference type="Rhea" id="RHEA:13897"/>
        <dbReference type="ChEBI" id="CHEBI:29748"/>
        <dbReference type="ChEBI" id="CHEBI:29934"/>
        <dbReference type="EC" id="5.4.99.5"/>
    </reaction>
</comment>
<evidence type="ECO:0000259" key="21">
    <source>
        <dbReference type="PROSITE" id="PS51171"/>
    </source>
</evidence>
<dbReference type="FunFam" id="3.30.70.260:FF:000012">
    <property type="entry name" value="Prephenate dehydratase"/>
    <property type="match status" value="1"/>
</dbReference>
<dbReference type="NCBIfam" id="NF008865">
    <property type="entry name" value="PRK11898.1"/>
    <property type="match status" value="1"/>
</dbReference>
<protein>
    <recommendedName>
        <fullName evidence="8">Bifunctional chorismate mutase/prephenate dehydratase</fullName>
        <ecNumber evidence="7">4.2.1.51</ecNumber>
        <ecNumber evidence="6">5.4.99.5</ecNumber>
    </recommendedName>
    <alternativeName>
        <fullName evidence="17">Chorismate mutase-prephenate dehydratase</fullName>
    </alternativeName>
    <alternativeName>
        <fullName evidence="16">p-protein</fullName>
    </alternativeName>
</protein>
<evidence type="ECO:0000256" key="1">
    <source>
        <dbReference type="ARBA" id="ARBA00000824"/>
    </source>
</evidence>
<dbReference type="UniPathway" id="UPA00120">
    <property type="reaction ID" value="UER00203"/>
</dbReference>
<organism evidence="23 24">
    <name type="scientific">Pigmentiphaga kullae</name>
    <dbReference type="NCBI Taxonomy" id="151784"/>
    <lineage>
        <taxon>Bacteria</taxon>
        <taxon>Pseudomonadati</taxon>
        <taxon>Pseudomonadota</taxon>
        <taxon>Betaproteobacteria</taxon>
        <taxon>Burkholderiales</taxon>
        <taxon>Alcaligenaceae</taxon>
        <taxon>Pigmentiphaga</taxon>
    </lineage>
</organism>
<comment type="caution">
    <text evidence="23">The sequence shown here is derived from an EMBL/GenBank/DDBJ whole genome shotgun (WGS) entry which is preliminary data.</text>
</comment>
<keyword evidence="15" id="KW-0511">Multifunctional enzyme</keyword>
<evidence type="ECO:0000256" key="7">
    <source>
        <dbReference type="ARBA" id="ARBA00013147"/>
    </source>
</evidence>
<dbReference type="EMBL" id="SGXC01000002">
    <property type="protein sequence ID" value="RZS81865.1"/>
    <property type="molecule type" value="Genomic_DNA"/>
</dbReference>
<evidence type="ECO:0000256" key="6">
    <source>
        <dbReference type="ARBA" id="ARBA00012404"/>
    </source>
</evidence>
<dbReference type="GO" id="GO:0004106">
    <property type="term" value="F:chorismate mutase activity"/>
    <property type="evidence" value="ECO:0007669"/>
    <property type="project" value="UniProtKB-EC"/>
</dbReference>
<comment type="catalytic activity">
    <reaction evidence="18">
        <text>prephenate + H(+) = 3-phenylpyruvate + CO2 + H2O</text>
        <dbReference type="Rhea" id="RHEA:21648"/>
        <dbReference type="ChEBI" id="CHEBI:15377"/>
        <dbReference type="ChEBI" id="CHEBI:15378"/>
        <dbReference type="ChEBI" id="CHEBI:16526"/>
        <dbReference type="ChEBI" id="CHEBI:18005"/>
        <dbReference type="ChEBI" id="CHEBI:29934"/>
        <dbReference type="EC" id="4.2.1.51"/>
    </reaction>
</comment>
<dbReference type="Gene3D" id="1.20.59.10">
    <property type="entry name" value="Chorismate mutase"/>
    <property type="match status" value="1"/>
</dbReference>
<evidence type="ECO:0000259" key="20">
    <source>
        <dbReference type="PROSITE" id="PS51168"/>
    </source>
</evidence>
<evidence type="ECO:0000259" key="22">
    <source>
        <dbReference type="PROSITE" id="PS51671"/>
    </source>
</evidence>
<dbReference type="NCBIfam" id="TIGR01807">
    <property type="entry name" value="CM_P2"/>
    <property type="match status" value="1"/>
</dbReference>
<evidence type="ECO:0000256" key="14">
    <source>
        <dbReference type="ARBA" id="ARBA00023239"/>
    </source>
</evidence>
<comment type="subcellular location">
    <subcellularLocation>
        <location evidence="3">Cytoplasm</location>
    </subcellularLocation>
</comment>
<dbReference type="CDD" id="cd13630">
    <property type="entry name" value="PBP2_PDT_1"/>
    <property type="match status" value="1"/>
</dbReference>
<dbReference type="Pfam" id="PF00800">
    <property type="entry name" value="PDT"/>
    <property type="match status" value="1"/>
</dbReference>
<evidence type="ECO:0000256" key="3">
    <source>
        <dbReference type="ARBA" id="ARBA00004496"/>
    </source>
</evidence>
<dbReference type="Pfam" id="PF01842">
    <property type="entry name" value="ACT"/>
    <property type="match status" value="1"/>
</dbReference>
<dbReference type="SMART" id="SM00830">
    <property type="entry name" value="CM_2"/>
    <property type="match status" value="1"/>
</dbReference>
<evidence type="ECO:0000256" key="11">
    <source>
        <dbReference type="ARBA" id="ARBA00023141"/>
    </source>
</evidence>
<keyword evidence="10" id="KW-0028">Amino-acid biosynthesis</keyword>
<dbReference type="PIRSF" id="PIRSF001500">
    <property type="entry name" value="Chor_mut_pdt_Ppr"/>
    <property type="match status" value="1"/>
</dbReference>
<dbReference type="GO" id="GO:0005737">
    <property type="term" value="C:cytoplasm"/>
    <property type="evidence" value="ECO:0007669"/>
    <property type="project" value="UniProtKB-SubCell"/>
</dbReference>
<sequence>MDDDLQKKLGPLRQRIDAIDAQVLELLSERARTAQAVGMAKEHHAGAVFRPEREAQVIRRLQELNAGPLPGQALSAIWMEIMSACRALEQPARVAYLGPQGTYSEQAVLAHFGHAVDAISCGTIDEVFRSVETRRADFGIVPLENSNEGAVNRTLDLLLSSPVKVLGERSVAVVQCLMTQSGTLDGVSVIRSHPQSLAQCQGWLSDHHPELARASAASNAEAARLASEDPTVAAIASEQAAQRWGLKIVASGIQDDPHNRTRFLAIGHLETTPSGRDKTSLILAVPNEAGAVYQMLAPLAENDVSMTRFESRPARTGQWEYYFYVDIEGHRQDPKVAKALAALQARVAFFKVLGSYPVSA</sequence>
<keyword evidence="13" id="KW-0413">Isomerase</keyword>
<name>A0A4Q7NFQ5_9BURK</name>
<dbReference type="PROSITE" id="PS51171">
    <property type="entry name" value="PREPHENATE_DEHYDR_3"/>
    <property type="match status" value="1"/>
</dbReference>
<dbReference type="InterPro" id="IPR002701">
    <property type="entry name" value="CM_II_prokaryot"/>
</dbReference>
<dbReference type="Gene3D" id="3.30.70.260">
    <property type="match status" value="1"/>
</dbReference>
<dbReference type="GO" id="GO:0046417">
    <property type="term" value="P:chorismate metabolic process"/>
    <property type="evidence" value="ECO:0007669"/>
    <property type="project" value="InterPro"/>
</dbReference>
<evidence type="ECO:0000256" key="17">
    <source>
        <dbReference type="ARBA" id="ARBA00031520"/>
    </source>
</evidence>
<feature type="domain" description="Chorismate mutase" evidence="20">
    <location>
        <begin position="3"/>
        <end position="93"/>
    </location>
</feature>
<dbReference type="AlphaFoldDB" id="A0A4Q7NFQ5"/>
<dbReference type="RefSeq" id="WP_130359946.1">
    <property type="nucleotide sequence ID" value="NZ_SGXC01000002.1"/>
</dbReference>
<dbReference type="EC" id="4.2.1.51" evidence="7"/>
<evidence type="ECO:0000256" key="16">
    <source>
        <dbReference type="ARBA" id="ARBA00031175"/>
    </source>
</evidence>
<dbReference type="UniPathway" id="UPA00121">
    <property type="reaction ID" value="UER00345"/>
</dbReference>
<evidence type="ECO:0000256" key="13">
    <source>
        <dbReference type="ARBA" id="ARBA00023235"/>
    </source>
</evidence>
<evidence type="ECO:0000256" key="9">
    <source>
        <dbReference type="ARBA" id="ARBA00022490"/>
    </source>
</evidence>
<dbReference type="SUPFAM" id="SSF55021">
    <property type="entry name" value="ACT-like"/>
    <property type="match status" value="1"/>
</dbReference>
<keyword evidence="14" id="KW-0456">Lyase</keyword>
<evidence type="ECO:0000256" key="2">
    <source>
        <dbReference type="ARBA" id="ARBA00002364"/>
    </source>
</evidence>
<evidence type="ECO:0000256" key="12">
    <source>
        <dbReference type="ARBA" id="ARBA00023222"/>
    </source>
</evidence>
<dbReference type="InterPro" id="IPR008242">
    <property type="entry name" value="Chor_mutase/pphenate_deHydtase"/>
</dbReference>
<dbReference type="InterPro" id="IPR036263">
    <property type="entry name" value="Chorismate_II_sf"/>
</dbReference>
<evidence type="ECO:0000313" key="23">
    <source>
        <dbReference type="EMBL" id="RZS81865.1"/>
    </source>
</evidence>
<accession>A0A4Q7NFQ5</accession>
<proteinExistence type="predicted"/>
<dbReference type="Gene3D" id="3.40.190.10">
    <property type="entry name" value="Periplasmic binding protein-like II"/>
    <property type="match status" value="2"/>
</dbReference>
<evidence type="ECO:0000256" key="18">
    <source>
        <dbReference type="ARBA" id="ARBA00047848"/>
    </source>
</evidence>
<dbReference type="InterPro" id="IPR010957">
    <property type="entry name" value="G/b/e-P-prot_chorismate_mutase"/>
</dbReference>
<evidence type="ECO:0000256" key="8">
    <source>
        <dbReference type="ARBA" id="ARBA00014401"/>
    </source>
</evidence>
<dbReference type="SUPFAM" id="SSF48600">
    <property type="entry name" value="Chorismate mutase II"/>
    <property type="match status" value="1"/>
</dbReference>
<dbReference type="InterPro" id="IPR002912">
    <property type="entry name" value="ACT_dom"/>
</dbReference>